<sequence length="220" mass="25460">MKTRTFAIGDIHGCFDSFHKLVEHKIRLKKNEKLILLGDYIDRGAQSKAVIDYIMELQNRGFGITPLTGNHESMLLDAFDNNIFLAQWIINGGTETLKSFGINSINEFNQTYIDFFRSLKFYHSFENFLFVHAGFNDRADNPFEDKYQMIWECQEKYMHPAFIGKTIIHGHRPVTVTICKEIIRANRQVINIDTGCVYTDKVGYGHLSAIEVYTKELFSV</sequence>
<dbReference type="PANTHER" id="PTHR42850">
    <property type="entry name" value="METALLOPHOSPHOESTERASE"/>
    <property type="match status" value="1"/>
</dbReference>
<feature type="domain" description="Calcineurin-like phosphoesterase" evidence="1">
    <location>
        <begin position="4"/>
        <end position="175"/>
    </location>
</feature>
<gene>
    <name evidence="2" type="ORF">MNBD_BACTEROID01-164</name>
</gene>
<dbReference type="CDD" id="cd00144">
    <property type="entry name" value="MPP_PPP_family"/>
    <property type="match status" value="1"/>
</dbReference>
<evidence type="ECO:0000259" key="1">
    <source>
        <dbReference type="Pfam" id="PF00149"/>
    </source>
</evidence>
<dbReference type="Gene3D" id="3.60.21.10">
    <property type="match status" value="1"/>
</dbReference>
<reference evidence="2" key="1">
    <citation type="submission" date="2018-06" db="EMBL/GenBank/DDBJ databases">
        <authorList>
            <person name="Zhirakovskaya E."/>
        </authorList>
    </citation>
    <scope>NUCLEOTIDE SEQUENCE</scope>
</reference>
<dbReference type="SUPFAM" id="SSF56300">
    <property type="entry name" value="Metallo-dependent phosphatases"/>
    <property type="match status" value="1"/>
</dbReference>
<name>A0A3B0U1U3_9ZZZZ</name>
<dbReference type="Pfam" id="PF00149">
    <property type="entry name" value="Metallophos"/>
    <property type="match status" value="1"/>
</dbReference>
<protein>
    <recommendedName>
        <fullName evidence="1">Calcineurin-like phosphoesterase domain-containing protein</fullName>
    </recommendedName>
</protein>
<dbReference type="GO" id="GO:0016791">
    <property type="term" value="F:phosphatase activity"/>
    <property type="evidence" value="ECO:0007669"/>
    <property type="project" value="TreeGrafter"/>
</dbReference>
<dbReference type="InterPro" id="IPR029052">
    <property type="entry name" value="Metallo-depent_PP-like"/>
</dbReference>
<dbReference type="EMBL" id="UOEP01000124">
    <property type="protein sequence ID" value="VAW20572.1"/>
    <property type="molecule type" value="Genomic_DNA"/>
</dbReference>
<dbReference type="InterPro" id="IPR050126">
    <property type="entry name" value="Ap4A_hydrolase"/>
</dbReference>
<dbReference type="PANTHER" id="PTHR42850:SF4">
    <property type="entry name" value="ZINC-DEPENDENT ENDOPOLYPHOSPHATASE"/>
    <property type="match status" value="1"/>
</dbReference>
<accession>A0A3B0U1U3</accession>
<dbReference type="GO" id="GO:0110154">
    <property type="term" value="P:RNA decapping"/>
    <property type="evidence" value="ECO:0007669"/>
    <property type="project" value="TreeGrafter"/>
</dbReference>
<proteinExistence type="predicted"/>
<dbReference type="GO" id="GO:0005737">
    <property type="term" value="C:cytoplasm"/>
    <property type="evidence" value="ECO:0007669"/>
    <property type="project" value="TreeGrafter"/>
</dbReference>
<evidence type="ECO:0000313" key="2">
    <source>
        <dbReference type="EMBL" id="VAW20572.1"/>
    </source>
</evidence>
<dbReference type="InterPro" id="IPR004843">
    <property type="entry name" value="Calcineurin-like_PHP"/>
</dbReference>
<dbReference type="AlphaFoldDB" id="A0A3B0U1U3"/>
<dbReference type="GO" id="GO:0008803">
    <property type="term" value="F:bis(5'-nucleosyl)-tetraphosphatase (symmetrical) activity"/>
    <property type="evidence" value="ECO:0007669"/>
    <property type="project" value="TreeGrafter"/>
</dbReference>
<organism evidence="2">
    <name type="scientific">hydrothermal vent metagenome</name>
    <dbReference type="NCBI Taxonomy" id="652676"/>
    <lineage>
        <taxon>unclassified sequences</taxon>
        <taxon>metagenomes</taxon>
        <taxon>ecological metagenomes</taxon>
    </lineage>
</organism>